<dbReference type="Pfam" id="PF00144">
    <property type="entry name" value="Beta-lactamase"/>
    <property type="match status" value="1"/>
</dbReference>
<evidence type="ECO:0000313" key="4">
    <source>
        <dbReference type="Proteomes" id="UP000193240"/>
    </source>
</evidence>
<dbReference type="InterPro" id="IPR001466">
    <property type="entry name" value="Beta-lactam-related"/>
</dbReference>
<proteinExistence type="predicted"/>
<feature type="domain" description="Beta-lactamase-related" evidence="2">
    <location>
        <begin position="79"/>
        <end position="433"/>
    </location>
</feature>
<accession>A0A1Y2MB82</accession>
<dbReference type="STRING" id="105696.A0A1Y2MB82"/>
<evidence type="ECO:0000259" key="2">
    <source>
        <dbReference type="Pfam" id="PF00144"/>
    </source>
</evidence>
<dbReference type="PANTHER" id="PTHR43319">
    <property type="entry name" value="BETA-LACTAMASE-RELATED"/>
    <property type="match status" value="1"/>
</dbReference>
<dbReference type="Proteomes" id="UP000193240">
    <property type="component" value="Unassembled WGS sequence"/>
</dbReference>
<dbReference type="SUPFAM" id="SSF56601">
    <property type="entry name" value="beta-lactamase/transpeptidase-like"/>
    <property type="match status" value="1"/>
</dbReference>
<dbReference type="Gene3D" id="3.40.710.10">
    <property type="entry name" value="DD-peptidase/beta-lactamase superfamily"/>
    <property type="match status" value="1"/>
</dbReference>
<evidence type="ECO:0000256" key="1">
    <source>
        <dbReference type="SAM" id="MobiDB-lite"/>
    </source>
</evidence>
<feature type="region of interest" description="Disordered" evidence="1">
    <location>
        <begin position="1"/>
        <end position="64"/>
    </location>
</feature>
<organism evidence="3 4">
    <name type="scientific">Epicoccum nigrum</name>
    <name type="common">Soil fungus</name>
    <name type="synonym">Epicoccum purpurascens</name>
    <dbReference type="NCBI Taxonomy" id="105696"/>
    <lineage>
        <taxon>Eukaryota</taxon>
        <taxon>Fungi</taxon>
        <taxon>Dikarya</taxon>
        <taxon>Ascomycota</taxon>
        <taxon>Pezizomycotina</taxon>
        <taxon>Dothideomycetes</taxon>
        <taxon>Pleosporomycetidae</taxon>
        <taxon>Pleosporales</taxon>
        <taxon>Pleosporineae</taxon>
        <taxon>Didymellaceae</taxon>
        <taxon>Epicoccum</taxon>
    </lineage>
</organism>
<keyword evidence="4" id="KW-1185">Reference proteome</keyword>
<dbReference type="OMA" id="TNKPEWR"/>
<dbReference type="EMBL" id="KZ107839">
    <property type="protein sequence ID" value="OSS53363.1"/>
    <property type="molecule type" value="Genomic_DNA"/>
</dbReference>
<feature type="compositionally biased region" description="Low complexity" evidence="1">
    <location>
        <begin position="44"/>
        <end position="60"/>
    </location>
</feature>
<reference evidence="3 4" key="1">
    <citation type="journal article" date="2017" name="Genome Announc.">
        <title>Genome sequence of the saprophytic ascomycete Epicoccum nigrum ICMP 19927 strain isolated from New Zealand.</title>
        <authorList>
            <person name="Fokin M."/>
            <person name="Fleetwood D."/>
            <person name="Weir B.S."/>
            <person name="Villas-Boas S.G."/>
        </authorList>
    </citation>
    <scope>NUCLEOTIDE SEQUENCE [LARGE SCALE GENOMIC DNA]</scope>
    <source>
        <strain evidence="3 4">ICMP 19927</strain>
    </source>
</reference>
<gene>
    <name evidence="3" type="ORF">B5807_02497</name>
</gene>
<dbReference type="PANTHER" id="PTHR43319:SF3">
    <property type="entry name" value="BETA-LACTAMASE-RELATED DOMAIN-CONTAINING PROTEIN"/>
    <property type="match status" value="1"/>
</dbReference>
<dbReference type="InParanoid" id="A0A1Y2MB82"/>
<evidence type="ECO:0000313" key="3">
    <source>
        <dbReference type="EMBL" id="OSS53363.1"/>
    </source>
</evidence>
<dbReference type="InterPro" id="IPR012338">
    <property type="entry name" value="Beta-lactam/transpept-like"/>
</dbReference>
<sequence>MCRRAGPPARGEGSHQAARWGTVGYKKEQEKAIRARAHRSSQGTSPLLLQPTSSSSSPRTMAPVSGTCQARFSAVRTLLQAKIDADEELGASLVVNVGGTNVVDLWGGWGDAAKSTPWGEDTITNVWSSSKTVVSLAALLLIDRGLLDPFEKVATYWPAFGANGKHAVEVRHLLSHSSGVSGWEGPITAQEVCDLAAATERLEAQAPWWTPGTQSGYHSLTMGHLVDGLTRRVAGGKSLAEFVREELAEPLGADFRFGVPQEDYHRVAEIIPPPAPPADWKPPAPPAGVDPATTVVAKTLMNPVMDATVANKDYWRAAVVPAANGFTHARGIGRLLSFVSCKGTVGEKTLLKPETVDLIFKEQTRGPDLVLSSNMVTGIGFGLNGVGVEGGVGHWVPEGQICFWGGWGGSMVICDVGRGVTITYMMNKMSNAGLGSGNAKEYVWEIYRALGVAIPGEEQATKA</sequence>
<dbReference type="InterPro" id="IPR052907">
    <property type="entry name" value="Beta-lactamase/esterase"/>
</dbReference>
<name>A0A1Y2MB82_EPING</name>
<dbReference type="AlphaFoldDB" id="A0A1Y2MB82"/>
<protein>
    <recommendedName>
        <fullName evidence="2">Beta-lactamase-related domain-containing protein</fullName>
    </recommendedName>
</protein>